<gene>
    <name evidence="1" type="ORF">PCANC_16411</name>
</gene>
<dbReference type="AlphaFoldDB" id="A0A2N5SYL2"/>
<evidence type="ECO:0000313" key="1">
    <source>
        <dbReference type="EMBL" id="PLW18304.1"/>
    </source>
</evidence>
<sequence length="242" mass="27296">MRLPQQLFSSPKFLKQNESKWTDQYQPINLSNHLLVKSNHNHNEFCPTSLLSSIPCTTEKHQQTQLHLRFLNETPIPSSFIPTLLSLVPLVCGYLKPSLPLLVVGLDKKNIISFISAIIQLPPAWLPCNGVKHERETTHPTDLSPENTFCNEAIMPMATVLFTHLLAQVANQEIVAAVQKYLSSKLSIQRKDHLLLLWTIVPFEKLENTIRLPIQVVHAALLDQASAAQYQLRAANQHLPAI</sequence>
<dbReference type="EMBL" id="PGCJ01000834">
    <property type="protein sequence ID" value="PLW18304.1"/>
    <property type="molecule type" value="Genomic_DNA"/>
</dbReference>
<dbReference type="Proteomes" id="UP000235388">
    <property type="component" value="Unassembled WGS sequence"/>
</dbReference>
<keyword evidence="2" id="KW-1185">Reference proteome</keyword>
<protein>
    <submittedName>
        <fullName evidence="1">Uncharacterized protein</fullName>
    </submittedName>
</protein>
<comment type="caution">
    <text evidence="1">The sequence shown here is derived from an EMBL/GenBank/DDBJ whole genome shotgun (WGS) entry which is preliminary data.</text>
</comment>
<name>A0A2N5SYL2_9BASI</name>
<accession>A0A2N5SYL2</accession>
<reference evidence="1 2" key="1">
    <citation type="submission" date="2017-11" db="EMBL/GenBank/DDBJ databases">
        <title>De novo assembly and phasing of dikaryotic genomes from two isolates of Puccinia coronata f. sp. avenae, the causal agent of oat crown rust.</title>
        <authorList>
            <person name="Miller M.E."/>
            <person name="Zhang Y."/>
            <person name="Omidvar V."/>
            <person name="Sperschneider J."/>
            <person name="Schwessinger B."/>
            <person name="Raley C."/>
            <person name="Palmer J.M."/>
            <person name="Garnica D."/>
            <person name="Upadhyaya N."/>
            <person name="Rathjen J."/>
            <person name="Taylor J.M."/>
            <person name="Park R.F."/>
            <person name="Dodds P.N."/>
            <person name="Hirsch C.D."/>
            <person name="Kianian S.F."/>
            <person name="Figueroa M."/>
        </authorList>
    </citation>
    <scope>NUCLEOTIDE SEQUENCE [LARGE SCALE GENOMIC DNA]</scope>
    <source>
        <strain evidence="1">12NC29</strain>
    </source>
</reference>
<proteinExistence type="predicted"/>
<organism evidence="1 2">
    <name type="scientific">Puccinia coronata f. sp. avenae</name>
    <dbReference type="NCBI Taxonomy" id="200324"/>
    <lineage>
        <taxon>Eukaryota</taxon>
        <taxon>Fungi</taxon>
        <taxon>Dikarya</taxon>
        <taxon>Basidiomycota</taxon>
        <taxon>Pucciniomycotina</taxon>
        <taxon>Pucciniomycetes</taxon>
        <taxon>Pucciniales</taxon>
        <taxon>Pucciniaceae</taxon>
        <taxon>Puccinia</taxon>
    </lineage>
</organism>
<evidence type="ECO:0000313" key="2">
    <source>
        <dbReference type="Proteomes" id="UP000235388"/>
    </source>
</evidence>